<dbReference type="Proteomes" id="UP000646152">
    <property type="component" value="Unassembled WGS sequence"/>
</dbReference>
<name>A0ABQ1IDE1_9GAMM</name>
<comment type="caution">
    <text evidence="1">The sequence shown here is derived from an EMBL/GenBank/DDBJ whole genome shotgun (WGS) entry which is preliminary data.</text>
</comment>
<gene>
    <name evidence="1" type="ORF">GCM10011502_06400</name>
</gene>
<dbReference type="RefSeq" id="WP_188628640.1">
    <property type="nucleotide sequence ID" value="NZ_BMKE01000003.1"/>
</dbReference>
<dbReference type="InterPro" id="IPR012902">
    <property type="entry name" value="N_methyl_site"/>
</dbReference>
<accession>A0ABQ1IDE1</accession>
<proteinExistence type="predicted"/>
<evidence type="ECO:0000313" key="2">
    <source>
        <dbReference type="Proteomes" id="UP000646152"/>
    </source>
</evidence>
<dbReference type="EMBL" id="BMKE01000003">
    <property type="protein sequence ID" value="GGB36046.1"/>
    <property type="molecule type" value="Genomic_DNA"/>
</dbReference>
<protein>
    <submittedName>
        <fullName evidence="1">Type IV pilin</fullName>
    </submittedName>
</protein>
<evidence type="ECO:0000313" key="1">
    <source>
        <dbReference type="EMBL" id="GGB36046.1"/>
    </source>
</evidence>
<keyword evidence="2" id="KW-1185">Reference proteome</keyword>
<sequence>MLSRSRGFSVIELLIAMVAGVLVLAGALSLFSTVLASGNTTLMLSRLNQEVQGIGDMISRDLQKTGYHPDIAAGLAAHYAFSVTDDLYTEPGASGQHCVRIKYWDASSPSDKQARVRIYSHNRGTRQLKVRIAHNAADATALSELCGSGSKLISSEEISVDRLSVVPVSGADSPSLQLTITASHTQRSDLTMSLQRHVYLRNQRVVP</sequence>
<dbReference type="InterPro" id="IPR016419">
    <property type="entry name" value="Prepilin_Pept-dep_B_prd"/>
</dbReference>
<organism evidence="1 2">
    <name type="scientific">Oceanisphaera marina</name>
    <dbReference type="NCBI Taxonomy" id="2017550"/>
    <lineage>
        <taxon>Bacteria</taxon>
        <taxon>Pseudomonadati</taxon>
        <taxon>Pseudomonadota</taxon>
        <taxon>Gammaproteobacteria</taxon>
        <taxon>Aeromonadales</taxon>
        <taxon>Aeromonadaceae</taxon>
        <taxon>Oceanisphaera</taxon>
    </lineage>
</organism>
<dbReference type="Pfam" id="PF07963">
    <property type="entry name" value="N_methyl"/>
    <property type="match status" value="1"/>
</dbReference>
<reference evidence="2" key="1">
    <citation type="journal article" date="2019" name="Int. J. Syst. Evol. Microbiol.">
        <title>The Global Catalogue of Microorganisms (GCM) 10K type strain sequencing project: providing services to taxonomists for standard genome sequencing and annotation.</title>
        <authorList>
            <consortium name="The Broad Institute Genomics Platform"/>
            <consortium name="The Broad Institute Genome Sequencing Center for Infectious Disease"/>
            <person name="Wu L."/>
            <person name="Ma J."/>
        </authorList>
    </citation>
    <scope>NUCLEOTIDE SEQUENCE [LARGE SCALE GENOMIC DNA]</scope>
    <source>
        <strain evidence="2">CGMCC 1.15923</strain>
    </source>
</reference>
<dbReference type="PIRSF" id="PIRSF004525">
    <property type="entry name" value="Pilin_peptidase-dep_B_prd"/>
    <property type="match status" value="1"/>
</dbReference>